<accession>A0A9D1H748</accession>
<proteinExistence type="predicted"/>
<feature type="domain" description="Peptidase C39-like" evidence="2">
    <location>
        <begin position="283"/>
        <end position="450"/>
    </location>
</feature>
<evidence type="ECO:0000313" key="3">
    <source>
        <dbReference type="EMBL" id="HIT95117.1"/>
    </source>
</evidence>
<evidence type="ECO:0000259" key="2">
    <source>
        <dbReference type="Pfam" id="PF13529"/>
    </source>
</evidence>
<organism evidence="3 4">
    <name type="scientific">Candidatus Faecivivens stercoripullorum</name>
    <dbReference type="NCBI Taxonomy" id="2840805"/>
    <lineage>
        <taxon>Bacteria</taxon>
        <taxon>Bacillati</taxon>
        <taxon>Bacillota</taxon>
        <taxon>Clostridia</taxon>
        <taxon>Eubacteriales</taxon>
        <taxon>Oscillospiraceae</taxon>
        <taxon>Oscillospiraceae incertae sedis</taxon>
        <taxon>Candidatus Faecivivens</taxon>
    </lineage>
</organism>
<dbReference type="AlphaFoldDB" id="A0A9D1H748"/>
<dbReference type="Pfam" id="PF13529">
    <property type="entry name" value="Peptidase_C39_2"/>
    <property type="match status" value="1"/>
</dbReference>
<feature type="chain" id="PRO_5038658339" evidence="1">
    <location>
        <begin position="38"/>
        <end position="480"/>
    </location>
</feature>
<dbReference type="PANTHER" id="PTHR37806">
    <property type="entry name" value="LMO0724 PROTEIN"/>
    <property type="match status" value="1"/>
</dbReference>
<name>A0A9D1H748_9FIRM</name>
<dbReference type="InterPro" id="IPR039564">
    <property type="entry name" value="Peptidase_C39-like"/>
</dbReference>
<dbReference type="Gene3D" id="2.10.270.10">
    <property type="entry name" value="Cholin Binding"/>
    <property type="match status" value="2"/>
</dbReference>
<gene>
    <name evidence="3" type="ORF">IAC43_08015</name>
</gene>
<evidence type="ECO:0000256" key="1">
    <source>
        <dbReference type="SAM" id="SignalP"/>
    </source>
</evidence>
<comment type="caution">
    <text evidence="3">The sequence shown here is derived from an EMBL/GenBank/DDBJ whole genome shotgun (WGS) entry which is preliminary data.</text>
</comment>
<protein>
    <submittedName>
        <fullName evidence="3">C39 family peptidase</fullName>
    </submittedName>
</protein>
<reference evidence="3" key="2">
    <citation type="journal article" date="2021" name="PeerJ">
        <title>Extensive microbial diversity within the chicken gut microbiome revealed by metagenomics and culture.</title>
        <authorList>
            <person name="Gilroy R."/>
            <person name="Ravi A."/>
            <person name="Getino M."/>
            <person name="Pursley I."/>
            <person name="Horton D.L."/>
            <person name="Alikhan N.F."/>
            <person name="Baker D."/>
            <person name="Gharbi K."/>
            <person name="Hall N."/>
            <person name="Watson M."/>
            <person name="Adriaenssens E.M."/>
            <person name="Foster-Nyarko E."/>
            <person name="Jarju S."/>
            <person name="Secka A."/>
            <person name="Antonio M."/>
            <person name="Oren A."/>
            <person name="Chaudhuri R.R."/>
            <person name="La Ragione R."/>
            <person name="Hildebrand F."/>
            <person name="Pallen M.J."/>
        </authorList>
    </citation>
    <scope>NUCLEOTIDE SEQUENCE</scope>
    <source>
        <strain evidence="3">ChiBcec7-5410</strain>
    </source>
</reference>
<feature type="signal peptide" evidence="1">
    <location>
        <begin position="1"/>
        <end position="37"/>
    </location>
</feature>
<dbReference type="SUPFAM" id="SSF69360">
    <property type="entry name" value="Cell wall binding repeat"/>
    <property type="match status" value="1"/>
</dbReference>
<dbReference type="Proteomes" id="UP000824160">
    <property type="component" value="Unassembled WGS sequence"/>
</dbReference>
<evidence type="ECO:0000313" key="4">
    <source>
        <dbReference type="Proteomes" id="UP000824160"/>
    </source>
</evidence>
<dbReference type="EMBL" id="DVLW01000219">
    <property type="protein sequence ID" value="HIT95117.1"/>
    <property type="molecule type" value="Genomic_DNA"/>
</dbReference>
<keyword evidence="1" id="KW-0732">Signal</keyword>
<sequence>MPVRYARRISSYRYRRDRFVRFACCVGCCLASLSLGAGLFLLESQASRAVFAQDKVAGIQAVTAAEKTPAQAEPLAVKSGWQLDENGVSFYLDQNGVPADGLTIVGDDTYFFEQGYPKTGFVHSELGIRFFRDDGVMMIGAFSFNGQDYFAGPDGVLAAGWTNTSGGLRYYNEDGALQSGLVQIDGQLSLLDENGAPVSGWSDEFDGIYWRDQWGRTVSGETEIDGVPYLFDDAGRLMTGLVQMSDGTRYYDADGNMATGEVSVNGNLYRFGEDGIMLESVKLSVPVIMQNPELPNGCEVTSLAEVLQFFGFDVSHTELAENYLPCGTITYQNGIMTVPDPEKEYVGNPATNSGWYCFEGPVIEAANGYLADVGSDMTAVSVTGADMDELAGWLQKGKPVIVWVTQQLADVRRTGYTWILPDGTTEHPYGGLHCVVLSGIDGDTVTLADPIYGEWEAELDRFAEIFAGMGSRAVVITDGE</sequence>
<dbReference type="PANTHER" id="PTHR37806:SF1">
    <property type="entry name" value="PEPTIDASE C39-LIKE DOMAIN-CONTAINING PROTEIN"/>
    <property type="match status" value="1"/>
</dbReference>
<reference evidence="3" key="1">
    <citation type="submission" date="2020-10" db="EMBL/GenBank/DDBJ databases">
        <authorList>
            <person name="Gilroy R."/>
        </authorList>
    </citation>
    <scope>NUCLEOTIDE SEQUENCE</scope>
    <source>
        <strain evidence="3">ChiBcec7-5410</strain>
    </source>
</reference>
<dbReference type="Gene3D" id="3.90.70.10">
    <property type="entry name" value="Cysteine proteinases"/>
    <property type="match status" value="1"/>
</dbReference>